<organism evidence="2 4">
    <name type="scientific">Labilithrix luteola</name>
    <dbReference type="NCBI Taxonomy" id="1391654"/>
    <lineage>
        <taxon>Bacteria</taxon>
        <taxon>Pseudomonadati</taxon>
        <taxon>Myxococcota</taxon>
        <taxon>Polyangia</taxon>
        <taxon>Polyangiales</taxon>
        <taxon>Labilitrichaceae</taxon>
        <taxon>Labilithrix</taxon>
    </lineage>
</organism>
<gene>
    <name evidence="2" type="ORF">AKJ09_00004</name>
    <name evidence="3" type="ORF">AKJ09_00072</name>
</gene>
<dbReference type="KEGG" id="llu:AKJ09_00004"/>
<proteinExistence type="predicted"/>
<dbReference type="PATRIC" id="fig|1391654.3.peg.4"/>
<keyword evidence="4" id="KW-1185">Reference proteome</keyword>
<protein>
    <recommendedName>
        <fullName evidence="1">DUF7768 domain-containing protein</fullName>
    </recommendedName>
</protein>
<evidence type="ECO:0000313" key="3">
    <source>
        <dbReference type="EMBL" id="AKU93408.1"/>
    </source>
</evidence>
<dbReference type="Proteomes" id="UP000064967">
    <property type="component" value="Chromosome"/>
</dbReference>
<dbReference type="EMBL" id="CP012333">
    <property type="protein sequence ID" value="AKU93408.1"/>
    <property type="molecule type" value="Genomic_DNA"/>
</dbReference>
<dbReference type="Pfam" id="PF24963">
    <property type="entry name" value="DUF7768"/>
    <property type="match status" value="1"/>
</dbReference>
<dbReference type="InterPro" id="IPR056670">
    <property type="entry name" value="DUF7768"/>
</dbReference>
<dbReference type="KEGG" id="llu:AKJ09_00072"/>
<evidence type="ECO:0000313" key="4">
    <source>
        <dbReference type="Proteomes" id="UP000064967"/>
    </source>
</evidence>
<evidence type="ECO:0000259" key="1">
    <source>
        <dbReference type="Pfam" id="PF24963"/>
    </source>
</evidence>
<dbReference type="RefSeq" id="WP_205633552.1">
    <property type="nucleotide sequence ID" value="NZ_CP012333.1"/>
</dbReference>
<dbReference type="STRING" id="1391654.AKJ09_00004"/>
<dbReference type="AlphaFoldDB" id="A0A0K1PIJ2"/>
<accession>A0A0K1PIJ2</accession>
<sequence>MKLTVIESPYAGDIKKNIEYAKKCVLDCLRRGEAPYASHLFFTQDGLLDDTVPEQRKQGMEAGFAWGEKGAQRAVYIDRGLSSGMMAGIAEAVERGQKVVFRSIEGRDVAEYECLYRTANWTTCEVEHEEALFV</sequence>
<dbReference type="EMBL" id="CP012333">
    <property type="protein sequence ID" value="AKU93340.1"/>
    <property type="molecule type" value="Genomic_DNA"/>
</dbReference>
<name>A0A0K1PIJ2_9BACT</name>
<evidence type="ECO:0000313" key="2">
    <source>
        <dbReference type="EMBL" id="AKU93340.1"/>
    </source>
</evidence>
<feature type="domain" description="DUF7768" evidence="1">
    <location>
        <begin position="2"/>
        <end position="101"/>
    </location>
</feature>
<reference evidence="2 4" key="1">
    <citation type="submission" date="2015-08" db="EMBL/GenBank/DDBJ databases">
        <authorList>
            <person name="Babu N.S."/>
            <person name="Beckwith C.J."/>
            <person name="Beseler K.G."/>
            <person name="Brison A."/>
            <person name="Carone J.V."/>
            <person name="Caskin T.P."/>
            <person name="Diamond M."/>
            <person name="Durham M.E."/>
            <person name="Foxe J.M."/>
            <person name="Go M."/>
            <person name="Henderson B.A."/>
            <person name="Jones I.B."/>
            <person name="McGettigan J.A."/>
            <person name="Micheletti S.J."/>
            <person name="Nasrallah M.E."/>
            <person name="Ortiz D."/>
            <person name="Piller C.R."/>
            <person name="Privatt S.R."/>
            <person name="Schneider S.L."/>
            <person name="Sharp S."/>
            <person name="Smith T.C."/>
            <person name="Stanton J.D."/>
            <person name="Ullery H.E."/>
            <person name="Wilson R.J."/>
            <person name="Serrano M.G."/>
            <person name="Buck G."/>
            <person name="Lee V."/>
            <person name="Wang Y."/>
            <person name="Carvalho R."/>
            <person name="Voegtly L."/>
            <person name="Shi R."/>
            <person name="Duckworth R."/>
            <person name="Johnson A."/>
            <person name="Loviza R."/>
            <person name="Walstead R."/>
            <person name="Shah Z."/>
            <person name="Kiflezghi M."/>
            <person name="Wade K."/>
            <person name="Ball S.L."/>
            <person name="Bradley K.W."/>
            <person name="Asai D.J."/>
            <person name="Bowman C.A."/>
            <person name="Russell D.A."/>
            <person name="Pope W.H."/>
            <person name="Jacobs-Sera D."/>
            <person name="Hendrix R.W."/>
            <person name="Hatfull G.F."/>
        </authorList>
    </citation>
    <scope>NUCLEOTIDE SEQUENCE [LARGE SCALE GENOMIC DNA]</scope>
    <source>
        <strain evidence="2 4">DSM 27648</strain>
    </source>
</reference>